<reference evidence="2 3" key="1">
    <citation type="journal article" date="2017" name="Gigascience">
        <title>Genome sequence of the small brown planthopper, Laodelphax striatellus.</title>
        <authorList>
            <person name="Zhu J."/>
            <person name="Jiang F."/>
            <person name="Wang X."/>
            <person name="Yang P."/>
            <person name="Bao Y."/>
            <person name="Zhao W."/>
            <person name="Wang W."/>
            <person name="Lu H."/>
            <person name="Wang Q."/>
            <person name="Cui N."/>
            <person name="Li J."/>
            <person name="Chen X."/>
            <person name="Luo L."/>
            <person name="Yu J."/>
            <person name="Kang L."/>
            <person name="Cui F."/>
        </authorList>
    </citation>
    <scope>NUCLEOTIDE SEQUENCE [LARGE SCALE GENOMIC DNA]</scope>
    <source>
        <strain evidence="2">Lst14</strain>
    </source>
</reference>
<proteinExistence type="predicted"/>
<evidence type="ECO:0000313" key="3">
    <source>
        <dbReference type="Proteomes" id="UP000291343"/>
    </source>
</evidence>
<protein>
    <submittedName>
        <fullName evidence="2">Uncharacterized protein</fullName>
    </submittedName>
</protein>
<feature type="region of interest" description="Disordered" evidence="1">
    <location>
        <begin position="34"/>
        <end position="68"/>
    </location>
</feature>
<name>A0A482WKC9_LAOST</name>
<gene>
    <name evidence="2" type="ORF">LSTR_LSTR012260</name>
</gene>
<organism evidence="2 3">
    <name type="scientific">Laodelphax striatellus</name>
    <name type="common">Small brown planthopper</name>
    <name type="synonym">Delphax striatella</name>
    <dbReference type="NCBI Taxonomy" id="195883"/>
    <lineage>
        <taxon>Eukaryota</taxon>
        <taxon>Metazoa</taxon>
        <taxon>Ecdysozoa</taxon>
        <taxon>Arthropoda</taxon>
        <taxon>Hexapoda</taxon>
        <taxon>Insecta</taxon>
        <taxon>Pterygota</taxon>
        <taxon>Neoptera</taxon>
        <taxon>Paraneoptera</taxon>
        <taxon>Hemiptera</taxon>
        <taxon>Auchenorrhyncha</taxon>
        <taxon>Fulgoroidea</taxon>
        <taxon>Delphacidae</taxon>
        <taxon>Criomorphinae</taxon>
        <taxon>Laodelphax</taxon>
    </lineage>
</organism>
<dbReference type="STRING" id="195883.A0A482WKC9"/>
<comment type="caution">
    <text evidence="2">The sequence shown here is derived from an EMBL/GenBank/DDBJ whole genome shotgun (WGS) entry which is preliminary data.</text>
</comment>
<dbReference type="AlphaFoldDB" id="A0A482WKC9"/>
<dbReference type="InParanoid" id="A0A482WKC9"/>
<evidence type="ECO:0000313" key="2">
    <source>
        <dbReference type="EMBL" id="RZF33918.1"/>
    </source>
</evidence>
<dbReference type="Proteomes" id="UP000291343">
    <property type="component" value="Unassembled WGS sequence"/>
</dbReference>
<sequence length="68" mass="7670">MERDSPDSDTGYIEEDHPLRPQLAAQSIALLQIPSGRRSRNTSISSNVTDQDVPIYVREKPTYSQPKN</sequence>
<evidence type="ECO:0000256" key="1">
    <source>
        <dbReference type="SAM" id="MobiDB-lite"/>
    </source>
</evidence>
<dbReference type="OrthoDB" id="6739524at2759"/>
<dbReference type="EMBL" id="QKKF02033182">
    <property type="protein sequence ID" value="RZF33918.1"/>
    <property type="molecule type" value="Genomic_DNA"/>
</dbReference>
<accession>A0A482WKC9</accession>
<feature type="compositionally biased region" description="Polar residues" evidence="1">
    <location>
        <begin position="41"/>
        <end position="50"/>
    </location>
</feature>
<keyword evidence="3" id="KW-1185">Reference proteome</keyword>